<evidence type="ECO:0008006" key="3">
    <source>
        <dbReference type="Google" id="ProtNLM"/>
    </source>
</evidence>
<accession>A0ABS7G091</accession>
<sequence>MNGTPAGPGRALRTGTTLLVSALMLATCAPDLRTAPRVRQAAAVAGHGPARPVAAHARTLSLPLIGTLTARFAASGQCGGGGWRPGHTAVDEPYRSQTLDARGYHCAHEPDAVTPGGEQQALFLVFRTSAQARAYVRAQAALAVQAVGYLQDRQNVLEIDAARLPLDRMRLLRDVRDACGGCGTLTTSWEASGQATASR</sequence>
<dbReference type="RefSeq" id="WP_220169366.1">
    <property type="nucleotide sequence ID" value="NZ_JAIBOA010000021.1"/>
</dbReference>
<keyword evidence="2" id="KW-1185">Reference proteome</keyword>
<organism evidence="1 2">
    <name type="scientific">Actinomadura parmotrematis</name>
    <dbReference type="NCBI Taxonomy" id="2864039"/>
    <lineage>
        <taxon>Bacteria</taxon>
        <taxon>Bacillati</taxon>
        <taxon>Actinomycetota</taxon>
        <taxon>Actinomycetes</taxon>
        <taxon>Streptosporangiales</taxon>
        <taxon>Thermomonosporaceae</taxon>
        <taxon>Actinomadura</taxon>
    </lineage>
</organism>
<dbReference type="EMBL" id="JAIBOA010000021">
    <property type="protein sequence ID" value="MBW8486126.1"/>
    <property type="molecule type" value="Genomic_DNA"/>
</dbReference>
<reference evidence="1 2" key="1">
    <citation type="submission" date="2021-07" db="EMBL/GenBank/DDBJ databases">
        <title>Actinomadura sp. PM05-2 isolated from lichen.</title>
        <authorList>
            <person name="Somphong A."/>
            <person name="Phongsopitanun W."/>
            <person name="Tanasupawat S."/>
            <person name="Peongsungnone V."/>
        </authorList>
    </citation>
    <scope>NUCLEOTIDE SEQUENCE [LARGE SCALE GENOMIC DNA]</scope>
    <source>
        <strain evidence="1 2">PM05-2</strain>
    </source>
</reference>
<dbReference type="Proteomes" id="UP000774570">
    <property type="component" value="Unassembled WGS sequence"/>
</dbReference>
<protein>
    <recommendedName>
        <fullName evidence="3">Lipoprotein</fullName>
    </recommendedName>
</protein>
<comment type="caution">
    <text evidence="1">The sequence shown here is derived from an EMBL/GenBank/DDBJ whole genome shotgun (WGS) entry which is preliminary data.</text>
</comment>
<proteinExistence type="predicted"/>
<gene>
    <name evidence="1" type="ORF">K1Y72_27400</name>
</gene>
<name>A0ABS7G091_9ACTN</name>
<evidence type="ECO:0000313" key="2">
    <source>
        <dbReference type="Proteomes" id="UP000774570"/>
    </source>
</evidence>
<evidence type="ECO:0000313" key="1">
    <source>
        <dbReference type="EMBL" id="MBW8486126.1"/>
    </source>
</evidence>